<dbReference type="InterPro" id="IPR012334">
    <property type="entry name" value="Pectin_lyas_fold"/>
</dbReference>
<evidence type="ECO:0000256" key="7">
    <source>
        <dbReference type="ARBA" id="ARBA00023316"/>
    </source>
</evidence>
<evidence type="ECO:0000256" key="2">
    <source>
        <dbReference type="ARBA" id="ARBA00008834"/>
    </source>
</evidence>
<accession>A0AAN7GLS7</accession>
<organism evidence="10 11">
    <name type="scientific">Trapa incisa</name>
    <dbReference type="NCBI Taxonomy" id="236973"/>
    <lineage>
        <taxon>Eukaryota</taxon>
        <taxon>Viridiplantae</taxon>
        <taxon>Streptophyta</taxon>
        <taxon>Embryophyta</taxon>
        <taxon>Tracheophyta</taxon>
        <taxon>Spermatophyta</taxon>
        <taxon>Magnoliopsida</taxon>
        <taxon>eudicotyledons</taxon>
        <taxon>Gunneridae</taxon>
        <taxon>Pentapetalae</taxon>
        <taxon>rosids</taxon>
        <taxon>malvids</taxon>
        <taxon>Myrtales</taxon>
        <taxon>Lythraceae</taxon>
        <taxon>Trapa</taxon>
    </lineage>
</organism>
<evidence type="ECO:0008006" key="12">
    <source>
        <dbReference type="Google" id="ProtNLM"/>
    </source>
</evidence>
<dbReference type="AlphaFoldDB" id="A0AAN7GLS7"/>
<comment type="subcellular location">
    <subcellularLocation>
        <location evidence="1">Secreted</location>
        <location evidence="1">Cell wall</location>
    </subcellularLocation>
</comment>
<dbReference type="GO" id="GO:0005975">
    <property type="term" value="P:carbohydrate metabolic process"/>
    <property type="evidence" value="ECO:0007669"/>
    <property type="project" value="InterPro"/>
</dbReference>
<evidence type="ECO:0000256" key="9">
    <source>
        <dbReference type="SAM" id="SignalP"/>
    </source>
</evidence>
<feature type="signal peptide" evidence="9">
    <location>
        <begin position="1"/>
        <end position="35"/>
    </location>
</feature>
<gene>
    <name evidence="10" type="ORF">SAY87_015517</name>
</gene>
<dbReference type="GO" id="GO:0071555">
    <property type="term" value="P:cell wall organization"/>
    <property type="evidence" value="ECO:0007669"/>
    <property type="project" value="UniProtKB-KW"/>
</dbReference>
<evidence type="ECO:0000256" key="8">
    <source>
        <dbReference type="RuleBase" id="RU361169"/>
    </source>
</evidence>
<dbReference type="EMBL" id="JAXIOK010000019">
    <property type="protein sequence ID" value="KAK4748931.1"/>
    <property type="molecule type" value="Genomic_DNA"/>
</dbReference>
<dbReference type="GO" id="GO:0004650">
    <property type="term" value="F:polygalacturonase activity"/>
    <property type="evidence" value="ECO:0007669"/>
    <property type="project" value="InterPro"/>
</dbReference>
<dbReference type="SUPFAM" id="SSF51126">
    <property type="entry name" value="Pectin lyase-like"/>
    <property type="match status" value="1"/>
</dbReference>
<evidence type="ECO:0000256" key="3">
    <source>
        <dbReference type="ARBA" id="ARBA00022512"/>
    </source>
</evidence>
<dbReference type="Gene3D" id="2.160.20.10">
    <property type="entry name" value="Single-stranded right-handed beta-helix, Pectin lyase-like"/>
    <property type="match status" value="2"/>
</dbReference>
<dbReference type="PANTHER" id="PTHR31375">
    <property type="match status" value="1"/>
</dbReference>
<keyword evidence="6 8" id="KW-0326">Glycosidase</keyword>
<keyword evidence="3" id="KW-0134">Cell wall</keyword>
<protein>
    <recommendedName>
        <fullName evidence="12">Polygalacturonase</fullName>
    </recommendedName>
</protein>
<name>A0AAN7GLS7_9MYRT</name>
<keyword evidence="5 8" id="KW-0378">Hydrolase</keyword>
<dbReference type="InterPro" id="IPR000743">
    <property type="entry name" value="Glyco_hydro_28"/>
</dbReference>
<keyword evidence="7" id="KW-0961">Cell wall biogenesis/degradation</keyword>
<feature type="chain" id="PRO_5042942216" description="Polygalacturonase" evidence="9">
    <location>
        <begin position="36"/>
        <end position="373"/>
    </location>
</feature>
<keyword evidence="11" id="KW-1185">Reference proteome</keyword>
<evidence type="ECO:0000256" key="5">
    <source>
        <dbReference type="ARBA" id="ARBA00022801"/>
    </source>
</evidence>
<keyword evidence="4" id="KW-0964">Secreted</keyword>
<sequence length="373" mass="41332">MMMSSVGSDNRLNLWSTALFLIFSVLFGLIATSAATSPKQFNVDDYGAKGDGGDDSEAFVKAWDDFCSTQGSVLLVPMNRTYHLKPIKFSGPCKSELRLQIYGTIKASPHLSDYKEGERHWMMFENLNDFVVEGRGRINGNGRKWWQRSCKVNKSMPCKAAPTALTFYKCNNLRVTDMIIQNAQQMHLIFQKCKNVKALNLLVHAPENSPNTDGIHITDTENILIKNSVIRTDNSAAYVSNVLVNRARISGTTNGVRIKTWQGGSGYAKNIVFQNIVMRNVSNPIIIDQNYCDQEEPCHQQASAVQVSNIVYKNIRGTSASEVAIKMDCSKSHPCSGIRMVDIGISRVSSAAGTAKSAIANVKFRENTNVFLN</sequence>
<dbReference type="Proteomes" id="UP001345219">
    <property type="component" value="Chromosome 12"/>
</dbReference>
<evidence type="ECO:0000256" key="4">
    <source>
        <dbReference type="ARBA" id="ARBA00022525"/>
    </source>
</evidence>
<dbReference type="InterPro" id="IPR011050">
    <property type="entry name" value="Pectin_lyase_fold/virulence"/>
</dbReference>
<evidence type="ECO:0000256" key="6">
    <source>
        <dbReference type="ARBA" id="ARBA00023295"/>
    </source>
</evidence>
<proteinExistence type="inferred from homology"/>
<evidence type="ECO:0000313" key="10">
    <source>
        <dbReference type="EMBL" id="KAK4748931.1"/>
    </source>
</evidence>
<evidence type="ECO:0000256" key="1">
    <source>
        <dbReference type="ARBA" id="ARBA00004191"/>
    </source>
</evidence>
<keyword evidence="9" id="KW-0732">Signal</keyword>
<dbReference type="Pfam" id="PF00295">
    <property type="entry name" value="Glyco_hydro_28"/>
    <property type="match status" value="2"/>
</dbReference>
<comment type="caution">
    <text evidence="10">The sequence shown here is derived from an EMBL/GenBank/DDBJ whole genome shotgun (WGS) entry which is preliminary data.</text>
</comment>
<reference evidence="10 11" key="1">
    <citation type="journal article" date="2023" name="Hortic Res">
        <title>Pangenome of water caltrop reveals structural variations and asymmetric subgenome divergence after allopolyploidization.</title>
        <authorList>
            <person name="Zhang X."/>
            <person name="Chen Y."/>
            <person name="Wang L."/>
            <person name="Yuan Y."/>
            <person name="Fang M."/>
            <person name="Shi L."/>
            <person name="Lu R."/>
            <person name="Comes H.P."/>
            <person name="Ma Y."/>
            <person name="Chen Y."/>
            <person name="Huang G."/>
            <person name="Zhou Y."/>
            <person name="Zheng Z."/>
            <person name="Qiu Y."/>
        </authorList>
    </citation>
    <scope>NUCLEOTIDE SEQUENCE [LARGE SCALE GENOMIC DNA]</scope>
    <source>
        <tissue evidence="10">Roots</tissue>
    </source>
</reference>
<comment type="similarity">
    <text evidence="2 8">Belongs to the glycosyl hydrolase 28 family.</text>
</comment>
<evidence type="ECO:0000313" key="11">
    <source>
        <dbReference type="Proteomes" id="UP001345219"/>
    </source>
</evidence>